<dbReference type="InterPro" id="IPR050366">
    <property type="entry name" value="BP-dependent_transpt_permease"/>
</dbReference>
<evidence type="ECO:0000256" key="5">
    <source>
        <dbReference type="ARBA" id="ARBA00022989"/>
    </source>
</evidence>
<feature type="domain" description="ABC transmembrane type-1" evidence="8">
    <location>
        <begin position="99"/>
        <end position="283"/>
    </location>
</feature>
<keyword evidence="6 7" id="KW-0472">Membrane</keyword>
<dbReference type="Pfam" id="PF00528">
    <property type="entry name" value="BPD_transp_1"/>
    <property type="match status" value="1"/>
</dbReference>
<dbReference type="InterPro" id="IPR035906">
    <property type="entry name" value="MetI-like_sf"/>
</dbReference>
<keyword evidence="10" id="KW-1185">Reference proteome</keyword>
<sequence>MNGSEAKEMLTATKKKLISEQRSLLTRRFFSNHSMMTGLIILSFLIIICIAGPAITNYTPFEMDVEKRLNGLDSTYLLGTDNYGRDLLTRVIYGARVSMGVGFLVAFITSVLGVIIGLYASYYKALDHILMRISDGLIAIPGILFAIALMAALGPRTENVVIALSIVFTPYVARVVRSAALVVKEQTYIEAMKAQGASSTRIIWMHIAPNVLSPLIVQATFIFADTIITEAGLSFLGAGVPTPNPSWGNILYDGKLVIFNAWWMTVFPGIMIIMAVIGLNLLGDGIRDIMDPHYKKIRFKKAFRLKLNRGEKND</sequence>
<dbReference type="PANTHER" id="PTHR43386:SF1">
    <property type="entry name" value="D,D-DIPEPTIDE TRANSPORT SYSTEM PERMEASE PROTEIN DDPC-RELATED"/>
    <property type="match status" value="1"/>
</dbReference>
<proteinExistence type="inferred from homology"/>
<accession>A0ABQ4K8H1</accession>
<dbReference type="PROSITE" id="PS50928">
    <property type="entry name" value="ABC_TM1"/>
    <property type="match status" value="1"/>
</dbReference>
<evidence type="ECO:0000256" key="7">
    <source>
        <dbReference type="RuleBase" id="RU363032"/>
    </source>
</evidence>
<dbReference type="Gene3D" id="1.10.3720.10">
    <property type="entry name" value="MetI-like"/>
    <property type="match status" value="1"/>
</dbReference>
<organism evidence="9 10">
    <name type="scientific">Siminovitchia fordii</name>
    <dbReference type="NCBI Taxonomy" id="254759"/>
    <lineage>
        <taxon>Bacteria</taxon>
        <taxon>Bacillati</taxon>
        <taxon>Bacillota</taxon>
        <taxon>Bacilli</taxon>
        <taxon>Bacillales</taxon>
        <taxon>Bacillaceae</taxon>
        <taxon>Siminovitchia</taxon>
    </lineage>
</organism>
<reference evidence="9 10" key="1">
    <citation type="submission" date="2021-03" db="EMBL/GenBank/DDBJ databases">
        <title>Antimicrobial resistance genes in bacteria isolated from Japanese honey, and their potential for conferring macrolide and lincosamide resistance in the American foulbrood pathogen Paenibacillus larvae.</title>
        <authorList>
            <person name="Okamoto M."/>
            <person name="Kumagai M."/>
            <person name="Kanamori H."/>
            <person name="Takamatsu D."/>
        </authorList>
    </citation>
    <scope>NUCLEOTIDE SEQUENCE [LARGE SCALE GENOMIC DNA]</scope>
    <source>
        <strain evidence="9 10">J1TS3</strain>
    </source>
</reference>
<dbReference type="SUPFAM" id="SSF161098">
    <property type="entry name" value="MetI-like"/>
    <property type="match status" value="1"/>
</dbReference>
<dbReference type="Pfam" id="PF12911">
    <property type="entry name" value="OppC_N"/>
    <property type="match status" value="1"/>
</dbReference>
<feature type="transmembrane region" description="Helical" evidence="7">
    <location>
        <begin position="35"/>
        <end position="55"/>
    </location>
</feature>
<dbReference type="PANTHER" id="PTHR43386">
    <property type="entry name" value="OLIGOPEPTIDE TRANSPORT SYSTEM PERMEASE PROTEIN APPC"/>
    <property type="match status" value="1"/>
</dbReference>
<keyword evidence="3" id="KW-1003">Cell membrane</keyword>
<dbReference type="CDD" id="cd06261">
    <property type="entry name" value="TM_PBP2"/>
    <property type="match status" value="1"/>
</dbReference>
<feature type="transmembrane region" description="Helical" evidence="7">
    <location>
        <begin position="261"/>
        <end position="282"/>
    </location>
</feature>
<feature type="transmembrane region" description="Helical" evidence="7">
    <location>
        <begin position="203"/>
        <end position="224"/>
    </location>
</feature>
<dbReference type="Proteomes" id="UP000680279">
    <property type="component" value="Unassembled WGS sequence"/>
</dbReference>
<name>A0ABQ4K8H1_9BACI</name>
<evidence type="ECO:0000256" key="6">
    <source>
        <dbReference type="ARBA" id="ARBA00023136"/>
    </source>
</evidence>
<protein>
    <submittedName>
        <fullName evidence="9">Peptide ABC transporter permease</fullName>
    </submittedName>
</protein>
<evidence type="ECO:0000313" key="9">
    <source>
        <dbReference type="EMBL" id="GIN21527.1"/>
    </source>
</evidence>
<comment type="caution">
    <text evidence="9">The sequence shown here is derived from an EMBL/GenBank/DDBJ whole genome shotgun (WGS) entry which is preliminary data.</text>
</comment>
<keyword evidence="4 7" id="KW-0812">Transmembrane</keyword>
<keyword evidence="2 7" id="KW-0813">Transport</keyword>
<keyword evidence="5 7" id="KW-1133">Transmembrane helix</keyword>
<evidence type="ECO:0000256" key="3">
    <source>
        <dbReference type="ARBA" id="ARBA00022475"/>
    </source>
</evidence>
<comment type="subcellular location">
    <subcellularLocation>
        <location evidence="1 7">Cell membrane</location>
        <topology evidence="1 7">Multi-pass membrane protein</topology>
    </subcellularLocation>
</comment>
<feature type="transmembrane region" description="Helical" evidence="7">
    <location>
        <begin position="133"/>
        <end position="154"/>
    </location>
</feature>
<evidence type="ECO:0000256" key="2">
    <source>
        <dbReference type="ARBA" id="ARBA00022448"/>
    </source>
</evidence>
<dbReference type="RefSeq" id="WP_018707871.1">
    <property type="nucleotide sequence ID" value="NZ_BOQT01000009.1"/>
</dbReference>
<evidence type="ECO:0000313" key="10">
    <source>
        <dbReference type="Proteomes" id="UP000680279"/>
    </source>
</evidence>
<gene>
    <name evidence="9" type="ORF">J1TS3_26610</name>
</gene>
<dbReference type="EMBL" id="BOQT01000009">
    <property type="protein sequence ID" value="GIN21527.1"/>
    <property type="molecule type" value="Genomic_DNA"/>
</dbReference>
<feature type="transmembrane region" description="Helical" evidence="7">
    <location>
        <begin position="160"/>
        <end position="183"/>
    </location>
</feature>
<feature type="transmembrane region" description="Helical" evidence="7">
    <location>
        <begin position="97"/>
        <end position="121"/>
    </location>
</feature>
<dbReference type="InterPro" id="IPR000515">
    <property type="entry name" value="MetI-like"/>
</dbReference>
<evidence type="ECO:0000256" key="4">
    <source>
        <dbReference type="ARBA" id="ARBA00022692"/>
    </source>
</evidence>
<evidence type="ECO:0000256" key="1">
    <source>
        <dbReference type="ARBA" id="ARBA00004651"/>
    </source>
</evidence>
<comment type="similarity">
    <text evidence="7">Belongs to the binding-protein-dependent transport system permease family.</text>
</comment>
<evidence type="ECO:0000259" key="8">
    <source>
        <dbReference type="PROSITE" id="PS50928"/>
    </source>
</evidence>
<dbReference type="InterPro" id="IPR025966">
    <property type="entry name" value="OppC_N"/>
</dbReference>